<dbReference type="AlphaFoldDB" id="A0A2V2UZU1"/>
<comment type="caution">
    <text evidence="2">The sequence shown here is derived from an EMBL/GenBank/DDBJ whole genome shotgun (WGS) entry which is preliminary data.</text>
</comment>
<gene>
    <name evidence="2" type="ORF">C4B63_58g231</name>
</gene>
<dbReference type="Proteomes" id="UP000246121">
    <property type="component" value="Unassembled WGS sequence"/>
</dbReference>
<dbReference type="VEuPathDB" id="TriTrypDB:C4B63_58g231"/>
<dbReference type="VEuPathDB" id="TriTrypDB:TcCL_Unassigned01875"/>
<dbReference type="EMBL" id="PRFA01000058">
    <property type="protein sequence ID" value="PWU89534.1"/>
    <property type="molecule type" value="Genomic_DNA"/>
</dbReference>
<feature type="chain" id="PRO_5015858265" evidence="1">
    <location>
        <begin position="28"/>
        <end position="173"/>
    </location>
</feature>
<dbReference type="VEuPathDB" id="TriTrypDB:TCDM_13393"/>
<dbReference type="VEuPathDB" id="TriTrypDB:TcBrA4_0157790"/>
<accession>A0A2V2UZU1</accession>
<feature type="signal peptide" evidence="1">
    <location>
        <begin position="1"/>
        <end position="27"/>
    </location>
</feature>
<dbReference type="VEuPathDB" id="TriTrypDB:C3747_131g114"/>
<keyword evidence="1" id="KW-0732">Signal</keyword>
<reference evidence="2 3" key="1">
    <citation type="journal article" date="2018" name="Microb. Genom.">
        <title>Expanding an expanded genome: long-read sequencing of Trypanosoma cruzi.</title>
        <authorList>
            <person name="Berna L."/>
            <person name="Rodriguez M."/>
            <person name="Chiribao M.L."/>
            <person name="Parodi-Talice A."/>
            <person name="Pita S."/>
            <person name="Rijo G."/>
            <person name="Alvarez-Valin F."/>
            <person name="Robello C."/>
        </authorList>
    </citation>
    <scope>NUCLEOTIDE SEQUENCE [LARGE SCALE GENOMIC DNA]</scope>
    <source>
        <strain evidence="2 3">Dm28c</strain>
    </source>
</reference>
<organism evidence="2 3">
    <name type="scientific">Trypanosoma cruzi</name>
    <dbReference type="NCBI Taxonomy" id="5693"/>
    <lineage>
        <taxon>Eukaryota</taxon>
        <taxon>Discoba</taxon>
        <taxon>Euglenozoa</taxon>
        <taxon>Kinetoplastea</taxon>
        <taxon>Metakinetoplastina</taxon>
        <taxon>Trypanosomatida</taxon>
        <taxon>Trypanosomatidae</taxon>
        <taxon>Trypanosoma</taxon>
        <taxon>Schizotrypanum</taxon>
    </lineage>
</organism>
<protein>
    <submittedName>
        <fullName evidence="2">Putative retrotransposon hot spot protein (RHS,)</fullName>
    </submittedName>
</protein>
<evidence type="ECO:0000256" key="1">
    <source>
        <dbReference type="SAM" id="SignalP"/>
    </source>
</evidence>
<evidence type="ECO:0000313" key="3">
    <source>
        <dbReference type="Proteomes" id="UP000246121"/>
    </source>
</evidence>
<proteinExistence type="predicted"/>
<name>A0A2V2UZU1_TRYCR</name>
<evidence type="ECO:0000313" key="2">
    <source>
        <dbReference type="EMBL" id="PWU89534.1"/>
    </source>
</evidence>
<sequence length="173" mass="18761">MPRRVPSNFQCTIVWCTLRCFLCDVTAVSCAAMAVGRGECWPAAGRWDRAFVFPFPLSVKACTYFFGVGDRANGEATWINKNCDNVAVLLPIARCVSSGAVGLGCFTDMRCSAAAWRTDRPAVRVPRPTPLGLRDETAATALWSQRRLLAAVGRCEWDASPHGCCGGASPWLL</sequence>